<accession>A0ABQ8IYG8</accession>
<keyword evidence="2" id="KW-0812">Transmembrane</keyword>
<reference evidence="3 4" key="2">
    <citation type="journal article" date="2022" name="Mol. Biol. Evol.">
        <title>Comparative Genomics Reveals Insights into the Divergent Evolution of Astigmatic Mites and Household Pest Adaptations.</title>
        <authorList>
            <person name="Xiong Q."/>
            <person name="Wan A.T."/>
            <person name="Liu X."/>
            <person name="Fung C.S."/>
            <person name="Xiao X."/>
            <person name="Malainual N."/>
            <person name="Hou J."/>
            <person name="Wang L."/>
            <person name="Wang M."/>
            <person name="Yang K.Y."/>
            <person name="Cui Y."/>
            <person name="Leung E.L."/>
            <person name="Nong W."/>
            <person name="Shin S.K."/>
            <person name="Au S.W."/>
            <person name="Jeong K.Y."/>
            <person name="Chew F.T."/>
            <person name="Hui J.H."/>
            <person name="Leung T.F."/>
            <person name="Tungtrongchitr A."/>
            <person name="Zhong N."/>
            <person name="Liu Z."/>
            <person name="Tsui S.K."/>
        </authorList>
    </citation>
    <scope>NUCLEOTIDE SEQUENCE [LARGE SCALE GENOMIC DNA]</scope>
    <source>
        <strain evidence="3">Derp</strain>
    </source>
</reference>
<feature type="region of interest" description="Disordered" evidence="1">
    <location>
        <begin position="32"/>
        <end position="67"/>
    </location>
</feature>
<sequence length="67" mass="7798">MLSVNIQQVIVVAMFVLESFSLMKRTKYHLQSRQIKQNNSQKKPNGYNSTAVFAMDHTRQTTNETQH</sequence>
<keyword evidence="2" id="KW-0472">Membrane</keyword>
<feature type="transmembrane region" description="Helical" evidence="2">
    <location>
        <begin position="6"/>
        <end position="23"/>
    </location>
</feature>
<dbReference type="Proteomes" id="UP000887458">
    <property type="component" value="Unassembled WGS sequence"/>
</dbReference>
<name>A0ABQ8IYG8_DERPT</name>
<evidence type="ECO:0000313" key="3">
    <source>
        <dbReference type="EMBL" id="KAH9415352.1"/>
    </source>
</evidence>
<evidence type="ECO:0000313" key="4">
    <source>
        <dbReference type="Proteomes" id="UP000887458"/>
    </source>
</evidence>
<evidence type="ECO:0000256" key="2">
    <source>
        <dbReference type="SAM" id="Phobius"/>
    </source>
</evidence>
<comment type="caution">
    <text evidence="3">The sequence shown here is derived from an EMBL/GenBank/DDBJ whole genome shotgun (WGS) entry which is preliminary data.</text>
</comment>
<reference evidence="3 4" key="1">
    <citation type="journal article" date="2018" name="J. Allergy Clin. Immunol.">
        <title>High-quality assembly of Dermatophagoides pteronyssinus genome and transcriptome reveals a wide range of novel allergens.</title>
        <authorList>
            <person name="Liu X.Y."/>
            <person name="Yang K.Y."/>
            <person name="Wang M.Q."/>
            <person name="Kwok J.S."/>
            <person name="Zeng X."/>
            <person name="Yang Z."/>
            <person name="Xiao X.J."/>
            <person name="Lau C.P."/>
            <person name="Li Y."/>
            <person name="Huang Z.M."/>
            <person name="Ba J.G."/>
            <person name="Yim A.K."/>
            <person name="Ouyang C.Y."/>
            <person name="Ngai S.M."/>
            <person name="Chan T.F."/>
            <person name="Leung E.L."/>
            <person name="Liu L."/>
            <person name="Liu Z.G."/>
            <person name="Tsui S.K."/>
        </authorList>
    </citation>
    <scope>NUCLEOTIDE SEQUENCE [LARGE SCALE GENOMIC DNA]</scope>
    <source>
        <strain evidence="3">Derp</strain>
    </source>
</reference>
<keyword evidence="2" id="KW-1133">Transmembrane helix</keyword>
<dbReference type="EMBL" id="NJHN03000098">
    <property type="protein sequence ID" value="KAH9415352.1"/>
    <property type="molecule type" value="Genomic_DNA"/>
</dbReference>
<keyword evidence="4" id="KW-1185">Reference proteome</keyword>
<gene>
    <name evidence="3" type="ORF">DERP_012648</name>
</gene>
<evidence type="ECO:0000256" key="1">
    <source>
        <dbReference type="SAM" id="MobiDB-lite"/>
    </source>
</evidence>
<evidence type="ECO:0008006" key="5">
    <source>
        <dbReference type="Google" id="ProtNLM"/>
    </source>
</evidence>
<organism evidence="3 4">
    <name type="scientific">Dermatophagoides pteronyssinus</name>
    <name type="common">European house dust mite</name>
    <dbReference type="NCBI Taxonomy" id="6956"/>
    <lineage>
        <taxon>Eukaryota</taxon>
        <taxon>Metazoa</taxon>
        <taxon>Ecdysozoa</taxon>
        <taxon>Arthropoda</taxon>
        <taxon>Chelicerata</taxon>
        <taxon>Arachnida</taxon>
        <taxon>Acari</taxon>
        <taxon>Acariformes</taxon>
        <taxon>Sarcoptiformes</taxon>
        <taxon>Astigmata</taxon>
        <taxon>Psoroptidia</taxon>
        <taxon>Analgoidea</taxon>
        <taxon>Pyroglyphidae</taxon>
        <taxon>Dermatophagoidinae</taxon>
        <taxon>Dermatophagoides</taxon>
    </lineage>
</organism>
<proteinExistence type="predicted"/>
<protein>
    <recommendedName>
        <fullName evidence="5">Secreted protein</fullName>
    </recommendedName>
</protein>
<feature type="compositionally biased region" description="Polar residues" evidence="1">
    <location>
        <begin position="32"/>
        <end position="51"/>
    </location>
</feature>